<dbReference type="PANTHER" id="PTHR41729:SF1">
    <property type="entry name" value="GLUTAMYL-TRNA SYNTHETASE"/>
    <property type="match status" value="1"/>
</dbReference>
<name>A0ABP8PTV6_9GAMM</name>
<dbReference type="EMBL" id="BAABFC010000001">
    <property type="protein sequence ID" value="GAA4493104.1"/>
    <property type="molecule type" value="Genomic_DNA"/>
</dbReference>
<comment type="caution">
    <text evidence="1">The sequence shown here is derived from an EMBL/GenBank/DDBJ whole genome shotgun (WGS) entry which is preliminary data.</text>
</comment>
<dbReference type="PANTHER" id="PTHR41729">
    <property type="entry name" value="GLUTAMYL-TRNA SYNTHETASE"/>
    <property type="match status" value="1"/>
</dbReference>
<evidence type="ECO:0008006" key="3">
    <source>
        <dbReference type="Google" id="ProtNLM"/>
    </source>
</evidence>
<accession>A0ABP8PTV6</accession>
<dbReference type="RefSeq" id="WP_345009305.1">
    <property type="nucleotide sequence ID" value="NZ_BAABFC010000001.1"/>
</dbReference>
<reference evidence="2" key="1">
    <citation type="journal article" date="2019" name="Int. J. Syst. Evol. Microbiol.">
        <title>The Global Catalogue of Microorganisms (GCM) 10K type strain sequencing project: providing services to taxonomists for standard genome sequencing and annotation.</title>
        <authorList>
            <consortium name="The Broad Institute Genomics Platform"/>
            <consortium name="The Broad Institute Genome Sequencing Center for Infectious Disease"/>
            <person name="Wu L."/>
            <person name="Ma J."/>
        </authorList>
    </citation>
    <scope>NUCLEOTIDE SEQUENCE [LARGE SCALE GENOMIC DNA]</scope>
    <source>
        <strain evidence="2">JCM 32226</strain>
    </source>
</reference>
<dbReference type="Pfam" id="PF13875">
    <property type="entry name" value="DUF4202"/>
    <property type="match status" value="1"/>
</dbReference>
<dbReference type="InterPro" id="IPR025255">
    <property type="entry name" value="DUF4202"/>
</dbReference>
<evidence type="ECO:0000313" key="2">
    <source>
        <dbReference type="Proteomes" id="UP001501321"/>
    </source>
</evidence>
<evidence type="ECO:0000313" key="1">
    <source>
        <dbReference type="EMBL" id="GAA4493104.1"/>
    </source>
</evidence>
<proteinExistence type="predicted"/>
<organism evidence="1 2">
    <name type="scientific">Pseudaeromonas paramecii</name>
    <dbReference type="NCBI Taxonomy" id="2138166"/>
    <lineage>
        <taxon>Bacteria</taxon>
        <taxon>Pseudomonadati</taxon>
        <taxon>Pseudomonadota</taxon>
        <taxon>Gammaproteobacteria</taxon>
        <taxon>Aeromonadales</taxon>
        <taxon>Aeromonadaceae</taxon>
        <taxon>Pseudaeromonas</taxon>
    </lineage>
</organism>
<keyword evidence="2" id="KW-1185">Reference proteome</keyword>
<protein>
    <recommendedName>
        <fullName evidence="3">DUF4202 domain-containing protein</fullName>
    </recommendedName>
</protein>
<sequence length="199" mass="22578">MTRDSDNQRLLCALEAMDAANAQDPRQSQDAQGQSHPTELLYAKRMSDELAAFCPHASEALQLAARAQHIERWRIPRQDYPMDRAGYLAWRTALKALHAQRAGDILAQAGYETQMIERVGALLRKEQMKRDPESQTLEDVVCLVFLRYYLDEFAQGKSEDKLIDILQKTWRKMSDAGHAAALKLPFTADQQVLLHKALG</sequence>
<gene>
    <name evidence="1" type="ORF">GCM10023095_02760</name>
</gene>
<dbReference type="Proteomes" id="UP001501321">
    <property type="component" value="Unassembled WGS sequence"/>
</dbReference>